<evidence type="ECO:0000256" key="4">
    <source>
        <dbReference type="ARBA" id="ARBA00022729"/>
    </source>
</evidence>
<dbReference type="Pfam" id="PF16347">
    <property type="entry name" value="SGSH_C"/>
    <property type="match status" value="1"/>
</dbReference>
<evidence type="ECO:0000256" key="2">
    <source>
        <dbReference type="ARBA" id="ARBA00008779"/>
    </source>
</evidence>
<keyword evidence="5" id="KW-0378">Hydrolase</keyword>
<dbReference type="InterPro" id="IPR032506">
    <property type="entry name" value="SGSH_C"/>
</dbReference>
<dbReference type="AlphaFoldDB" id="A0A2G1WEB9"/>
<evidence type="ECO:0000313" key="9">
    <source>
        <dbReference type="EMBL" id="PHQ37019.1"/>
    </source>
</evidence>
<organism evidence="9 10">
    <name type="scientific">Rhodopirellula bahusiensis</name>
    <dbReference type="NCBI Taxonomy" id="2014065"/>
    <lineage>
        <taxon>Bacteria</taxon>
        <taxon>Pseudomonadati</taxon>
        <taxon>Planctomycetota</taxon>
        <taxon>Planctomycetia</taxon>
        <taxon>Pirellulales</taxon>
        <taxon>Pirellulaceae</taxon>
        <taxon>Rhodopirellula</taxon>
    </lineage>
</organism>
<evidence type="ECO:0000256" key="1">
    <source>
        <dbReference type="ARBA" id="ARBA00001913"/>
    </source>
</evidence>
<comment type="similarity">
    <text evidence="2">Belongs to the sulfatase family.</text>
</comment>
<dbReference type="GO" id="GO:0046872">
    <property type="term" value="F:metal ion binding"/>
    <property type="evidence" value="ECO:0007669"/>
    <property type="project" value="UniProtKB-KW"/>
</dbReference>
<comment type="cofactor">
    <cofactor evidence="1">
        <name>Ca(2+)</name>
        <dbReference type="ChEBI" id="CHEBI:29108"/>
    </cofactor>
</comment>
<evidence type="ECO:0000256" key="6">
    <source>
        <dbReference type="ARBA" id="ARBA00022837"/>
    </source>
</evidence>
<reference evidence="9 10" key="1">
    <citation type="submission" date="2017-06" db="EMBL/GenBank/DDBJ databases">
        <title>Description of Rhodopirellula bahusiensis sp. nov.</title>
        <authorList>
            <person name="Kizina J."/>
            <person name="Harder J."/>
        </authorList>
    </citation>
    <scope>NUCLEOTIDE SEQUENCE [LARGE SCALE GENOMIC DNA]</scope>
    <source>
        <strain evidence="9 10">SWK21</strain>
    </source>
</reference>
<evidence type="ECO:0000313" key="10">
    <source>
        <dbReference type="Proteomes" id="UP000225740"/>
    </source>
</evidence>
<evidence type="ECO:0000256" key="3">
    <source>
        <dbReference type="ARBA" id="ARBA00022723"/>
    </source>
</evidence>
<dbReference type="Gene3D" id="3.40.720.10">
    <property type="entry name" value="Alkaline Phosphatase, subunit A"/>
    <property type="match status" value="1"/>
</dbReference>
<evidence type="ECO:0000256" key="5">
    <source>
        <dbReference type="ARBA" id="ARBA00022801"/>
    </source>
</evidence>
<dbReference type="PANTHER" id="PTHR42693">
    <property type="entry name" value="ARYLSULFATASE FAMILY MEMBER"/>
    <property type="match status" value="1"/>
</dbReference>
<dbReference type="Proteomes" id="UP000225740">
    <property type="component" value="Unassembled WGS sequence"/>
</dbReference>
<evidence type="ECO:0000259" key="8">
    <source>
        <dbReference type="Pfam" id="PF16347"/>
    </source>
</evidence>
<feature type="domain" description="N-sulphoglucosamine sulphohydrolase C-terminal" evidence="8">
    <location>
        <begin position="9"/>
        <end position="118"/>
    </location>
</feature>
<accession>A0A2G1WEB9</accession>
<comment type="caution">
    <text evidence="9">The sequence shown here is derived from an EMBL/GenBank/DDBJ whole genome shotgun (WGS) entry which is preliminary data.</text>
</comment>
<keyword evidence="3" id="KW-0479">Metal-binding</keyword>
<evidence type="ECO:0000256" key="7">
    <source>
        <dbReference type="SAM" id="MobiDB-lite"/>
    </source>
</evidence>
<gene>
    <name evidence="9" type="ORF">CEE69_01200</name>
</gene>
<protein>
    <recommendedName>
        <fullName evidence="8">N-sulphoglucosamine sulphohydrolase C-terminal domain-containing protein</fullName>
    </recommendedName>
</protein>
<keyword evidence="6" id="KW-0106">Calcium</keyword>
<sequence length="148" mass="16409">MGVPVCPRSTLLKIAKVEVPKTSDSLNLTPLLRGQTDSFPDRALIWHFPNFWGPLSRTEPVPGPGLGPGSTIRHGDWKLIFYHSDQRFELFNLATDLGETENLVDDQPKIADHLADELTGFLRAHNSPMPIVRSTGDPVPMSSEVRGR</sequence>
<dbReference type="SUPFAM" id="SSF53649">
    <property type="entry name" value="Alkaline phosphatase-like"/>
    <property type="match status" value="1"/>
</dbReference>
<name>A0A2G1WEB9_9BACT</name>
<keyword evidence="10" id="KW-1185">Reference proteome</keyword>
<dbReference type="InterPro" id="IPR017850">
    <property type="entry name" value="Alkaline_phosphatase_core_sf"/>
</dbReference>
<dbReference type="InterPro" id="IPR050738">
    <property type="entry name" value="Sulfatase"/>
</dbReference>
<keyword evidence="4" id="KW-0732">Signal</keyword>
<dbReference type="EMBL" id="NIZW01000001">
    <property type="protein sequence ID" value="PHQ37019.1"/>
    <property type="molecule type" value="Genomic_DNA"/>
</dbReference>
<feature type="region of interest" description="Disordered" evidence="7">
    <location>
        <begin position="129"/>
        <end position="148"/>
    </location>
</feature>
<dbReference type="GO" id="GO:0004065">
    <property type="term" value="F:arylsulfatase activity"/>
    <property type="evidence" value="ECO:0007669"/>
    <property type="project" value="TreeGrafter"/>
</dbReference>
<dbReference type="PANTHER" id="PTHR42693:SF42">
    <property type="entry name" value="ARYLSULFATASE G"/>
    <property type="match status" value="1"/>
</dbReference>
<proteinExistence type="inferred from homology"/>